<proteinExistence type="predicted"/>
<feature type="transmembrane region" description="Helical" evidence="1">
    <location>
        <begin position="136"/>
        <end position="157"/>
    </location>
</feature>
<reference evidence="2 3" key="2">
    <citation type="journal article" date="2009" name="PLoS ONE">
        <title>The photosynthetic apparatus and its regulation in the aerobic gammaproteobacterium Congregibacter litoralis gen. nov., sp. nov.</title>
        <authorList>
            <person name="Spring S."/>
            <person name="Lunsdorf H."/>
            <person name="Fuchs B.M."/>
            <person name="Tindall B.J."/>
        </authorList>
    </citation>
    <scope>NUCLEOTIDE SEQUENCE [LARGE SCALE GENOMIC DNA]</scope>
    <source>
        <strain evidence="2">KT71</strain>
    </source>
</reference>
<reference evidence="2 3" key="1">
    <citation type="journal article" date="2007" name="Proc. Natl. Acad. Sci. U.S.A.">
        <title>Characterization of a marine gammaproteobacterium capable of aerobic anoxygenic photosynthesis.</title>
        <authorList>
            <person name="Fuchs B.M."/>
            <person name="Spring S."/>
            <person name="Teeling H."/>
            <person name="Quast C."/>
            <person name="Wulf J."/>
            <person name="Schattenhofer M."/>
            <person name="Yan S."/>
            <person name="Ferriera S."/>
            <person name="Johnson J."/>
            <person name="Glockner F.O."/>
            <person name="Amann R."/>
        </authorList>
    </citation>
    <scope>NUCLEOTIDE SEQUENCE [LARGE SCALE GENOMIC DNA]</scope>
    <source>
        <strain evidence="2">KT71</strain>
    </source>
</reference>
<feature type="transmembrane region" description="Helical" evidence="1">
    <location>
        <begin position="108"/>
        <end position="130"/>
    </location>
</feature>
<dbReference type="Proteomes" id="UP000019205">
    <property type="component" value="Chromosome"/>
</dbReference>
<keyword evidence="3" id="KW-1185">Reference proteome</keyword>
<accession>V7HSX1</accession>
<gene>
    <name evidence="2" type="ORF">KT71_003830</name>
</gene>
<comment type="caution">
    <text evidence="2">The sequence shown here is derived from an EMBL/GenBank/DDBJ whole genome shotgun (WGS) entry which is preliminary data.</text>
</comment>
<organism evidence="2 3">
    <name type="scientific">Congregibacter litoralis KT71</name>
    <dbReference type="NCBI Taxonomy" id="314285"/>
    <lineage>
        <taxon>Bacteria</taxon>
        <taxon>Pseudomonadati</taxon>
        <taxon>Pseudomonadota</taxon>
        <taxon>Gammaproteobacteria</taxon>
        <taxon>Cellvibrionales</taxon>
        <taxon>Halieaceae</taxon>
        <taxon>Congregibacter</taxon>
    </lineage>
</organism>
<feature type="transmembrane region" description="Helical" evidence="1">
    <location>
        <begin position="275"/>
        <end position="300"/>
    </location>
</feature>
<keyword evidence="1" id="KW-0812">Transmembrane</keyword>
<dbReference type="HOGENOM" id="CLU_923502_0_0_6"/>
<keyword evidence="1" id="KW-1133">Transmembrane helix</keyword>
<dbReference type="EMBL" id="AAOA02000004">
    <property type="protein sequence ID" value="ESZ89326.1"/>
    <property type="molecule type" value="Genomic_DNA"/>
</dbReference>
<keyword evidence="1" id="KW-0472">Membrane</keyword>
<name>V7HSX1_9GAMM</name>
<feature type="transmembrane region" description="Helical" evidence="1">
    <location>
        <begin position="35"/>
        <end position="53"/>
    </location>
</feature>
<evidence type="ECO:0000313" key="3">
    <source>
        <dbReference type="Proteomes" id="UP000019205"/>
    </source>
</evidence>
<protein>
    <submittedName>
        <fullName evidence="2">Uncharacterized protein</fullName>
    </submittedName>
</protein>
<sequence>MQTTSGPSIAFVEESAGFNAAPVQFTDGPLQPDTTMTVLIAWVLGLLAVTQFIRHVTKDADDDLAPEKREALSDTLLGLNQDRLSSYVPNFNMVFDRFFGENHLAWRCFLRSTIVSVVLYMIVATAFGIAVTEKKYQVGFLAMVGLLLNAPADYISLLETRWLLGKTISIRKKIVLDIVFTSGITVLWLALTAFTVAYWATIQGSGPGAPDIVAKLVESLATMDHDTQRFLLSVVITAFSTSVWFWLHGLSEAMIKTYAAIKPLMSWLNVRGKPLRAIGVVINVYVIAIAVIILPVYWALK</sequence>
<feature type="transmembrane region" description="Helical" evidence="1">
    <location>
        <begin position="178"/>
        <end position="200"/>
    </location>
</feature>
<feature type="transmembrane region" description="Helical" evidence="1">
    <location>
        <begin position="230"/>
        <end position="247"/>
    </location>
</feature>
<dbReference type="AlphaFoldDB" id="V7HSX1"/>
<evidence type="ECO:0000256" key="1">
    <source>
        <dbReference type="SAM" id="Phobius"/>
    </source>
</evidence>
<evidence type="ECO:0000313" key="2">
    <source>
        <dbReference type="EMBL" id="ESZ89326.1"/>
    </source>
</evidence>